<dbReference type="InterPro" id="IPR000169">
    <property type="entry name" value="Pept_cys_AS"/>
</dbReference>
<dbReference type="RefSeq" id="WP_338397879.1">
    <property type="nucleotide sequence ID" value="NZ_AP025292.1"/>
</dbReference>
<keyword evidence="1" id="KW-0378">Hydrolase</keyword>
<keyword evidence="1 3" id="KW-0031">Aminopeptidase</keyword>
<protein>
    <recommendedName>
        <fullName evidence="1">Aminopeptidase</fullName>
    </recommendedName>
</protein>
<feature type="signal peptide" evidence="2">
    <location>
        <begin position="1"/>
        <end position="24"/>
    </location>
</feature>
<dbReference type="PIRSF" id="PIRSF005700">
    <property type="entry name" value="PepC"/>
    <property type="match status" value="1"/>
</dbReference>
<evidence type="ECO:0000256" key="2">
    <source>
        <dbReference type="SAM" id="SignalP"/>
    </source>
</evidence>
<evidence type="ECO:0000313" key="3">
    <source>
        <dbReference type="EMBL" id="BDC98803.1"/>
    </source>
</evidence>
<keyword evidence="2" id="KW-0732">Signal</keyword>
<dbReference type="PROSITE" id="PS00139">
    <property type="entry name" value="THIOL_PROTEASE_CYS"/>
    <property type="match status" value="1"/>
</dbReference>
<evidence type="ECO:0000313" key="4">
    <source>
        <dbReference type="Proteomes" id="UP001354989"/>
    </source>
</evidence>
<keyword evidence="4" id="KW-1185">Reference proteome</keyword>
<reference evidence="3 4" key="1">
    <citation type="submission" date="2021-12" db="EMBL/GenBank/DDBJ databases">
        <title>Genome sequencing of bacteria with rrn-lacking chromosome and rrn-plasmid.</title>
        <authorList>
            <person name="Anda M."/>
            <person name="Iwasaki W."/>
        </authorList>
    </citation>
    <scope>NUCLEOTIDE SEQUENCE [LARGE SCALE GENOMIC DNA]</scope>
    <source>
        <strain evidence="3 4">NBRC 101262</strain>
    </source>
</reference>
<dbReference type="Proteomes" id="UP001354989">
    <property type="component" value="Chromosome"/>
</dbReference>
<proteinExistence type="inferred from homology"/>
<name>A0ABM7VCY4_9BACT</name>
<dbReference type="InterPro" id="IPR004134">
    <property type="entry name" value="Peptidase_C1B"/>
</dbReference>
<keyword evidence="1" id="KW-0788">Thiol protease</keyword>
<feature type="chain" id="PRO_5046929410" description="Aminopeptidase" evidence="2">
    <location>
        <begin position="25"/>
        <end position="385"/>
    </location>
</feature>
<keyword evidence="1" id="KW-0645">Protease</keyword>
<dbReference type="InterPro" id="IPR038765">
    <property type="entry name" value="Papain-like_cys_pep_sf"/>
</dbReference>
<comment type="similarity">
    <text evidence="1">Belongs to the peptidase C1 family.</text>
</comment>
<dbReference type="Pfam" id="PF03051">
    <property type="entry name" value="Peptidase_C1_2"/>
    <property type="match status" value="1"/>
</dbReference>
<dbReference type="SUPFAM" id="SSF54001">
    <property type="entry name" value="Cysteine proteinases"/>
    <property type="match status" value="1"/>
</dbReference>
<dbReference type="Gene3D" id="3.90.70.10">
    <property type="entry name" value="Cysteine proteinases"/>
    <property type="match status" value="1"/>
</dbReference>
<accession>A0ABM7VCY4</accession>
<gene>
    <name evidence="3" type="ORF">PEPS_10840</name>
</gene>
<dbReference type="GO" id="GO:0004177">
    <property type="term" value="F:aminopeptidase activity"/>
    <property type="evidence" value="ECO:0007669"/>
    <property type="project" value="UniProtKB-KW"/>
</dbReference>
<evidence type="ECO:0000256" key="1">
    <source>
        <dbReference type="PIRNR" id="PIRNR005700"/>
    </source>
</evidence>
<dbReference type="EMBL" id="AP025292">
    <property type="protein sequence ID" value="BDC98803.1"/>
    <property type="molecule type" value="Genomic_DNA"/>
</dbReference>
<organism evidence="3 4">
    <name type="scientific">Persicobacter psychrovividus</name>
    <dbReference type="NCBI Taxonomy" id="387638"/>
    <lineage>
        <taxon>Bacteria</taxon>
        <taxon>Pseudomonadati</taxon>
        <taxon>Bacteroidota</taxon>
        <taxon>Cytophagia</taxon>
        <taxon>Cytophagales</taxon>
        <taxon>Persicobacteraceae</taxon>
        <taxon>Persicobacter</taxon>
    </lineage>
</organism>
<sequence>MQYRWMKIMGLTMMMAGSGLVAQAQDSFKNMEDGAYHFTVVKDNDGGAVKNQFRTGTCWSFSTMSFYDAEAKRLSGLETNLSEMYTVRNAYFMKAERYVRLHGKTQFDEGGLATDVPKVMRRFGVMPAFAYEGNIKGQGQVRNHAELVAVLKAMCDAFIENHSRKLSPAWKDAVNGVLDAYFGAVPADFKVDGKTYTPKSYMEHLKLQPQEYVALTSFTHHPYHSSFVVEVPDNWSRSTAFNLPLEELMATLDAGLEQGYTAVWDADVSERGFIHAAGLAVLPTDEMTKADLDGKHYVAEQTVTPERRQEMFDNYQTTDDHLMHITGIVKDQEGKKYYIIKNSWGADSNQTDGYLYASEAYVKAKTISFFFNQSALSKQMQKAVR</sequence>